<dbReference type="GO" id="GO:0120159">
    <property type="term" value="F:rRNA pseudouridine synthase activity"/>
    <property type="evidence" value="ECO:0007669"/>
    <property type="project" value="UniProtKB-ARBA"/>
</dbReference>
<comment type="caution">
    <text evidence="6">The sequence shown here is derived from an EMBL/GenBank/DDBJ whole genome shotgun (WGS) entry which is preliminary data.</text>
</comment>
<dbReference type="InterPro" id="IPR036986">
    <property type="entry name" value="S4_RNA-bd_sf"/>
</dbReference>
<dbReference type="GO" id="GO:0000455">
    <property type="term" value="P:enzyme-directed rRNA pseudouridine synthesis"/>
    <property type="evidence" value="ECO:0007669"/>
    <property type="project" value="UniProtKB-ARBA"/>
</dbReference>
<dbReference type="OrthoDB" id="9807213at2"/>
<evidence type="ECO:0000313" key="7">
    <source>
        <dbReference type="Proteomes" id="UP000253426"/>
    </source>
</evidence>
<accession>A0A366HCE1</accession>
<dbReference type="SUPFAM" id="SSF55174">
    <property type="entry name" value="Alpha-L RNA-binding motif"/>
    <property type="match status" value="1"/>
</dbReference>
<dbReference type="RefSeq" id="WP_113960541.1">
    <property type="nucleotide sequence ID" value="NZ_QNRR01000009.1"/>
</dbReference>
<dbReference type="GO" id="GO:0003723">
    <property type="term" value="F:RNA binding"/>
    <property type="evidence" value="ECO:0007669"/>
    <property type="project" value="UniProtKB-KW"/>
</dbReference>
<dbReference type="Proteomes" id="UP000253426">
    <property type="component" value="Unassembled WGS sequence"/>
</dbReference>
<dbReference type="Gene3D" id="3.30.70.1560">
    <property type="entry name" value="Alpha-L RNA-binding motif"/>
    <property type="match status" value="1"/>
</dbReference>
<evidence type="ECO:0000256" key="3">
    <source>
        <dbReference type="PROSITE-ProRule" id="PRU00182"/>
    </source>
</evidence>
<proteinExistence type="inferred from homology"/>
<dbReference type="InterPro" id="IPR018496">
    <property type="entry name" value="PsdUridine_synth_RsuA/RluB_CS"/>
</dbReference>
<dbReference type="SUPFAM" id="SSF55120">
    <property type="entry name" value="Pseudouridine synthase"/>
    <property type="match status" value="1"/>
</dbReference>
<dbReference type="AlphaFoldDB" id="A0A366HCE1"/>
<dbReference type="InterPro" id="IPR042092">
    <property type="entry name" value="PsdUridine_s_RsuA/RluB/E/F_cat"/>
</dbReference>
<feature type="domain" description="RNA-binding S4" evidence="5">
    <location>
        <begin position="7"/>
        <end position="69"/>
    </location>
</feature>
<dbReference type="EMBL" id="QNRR01000009">
    <property type="protein sequence ID" value="RBP39640.1"/>
    <property type="molecule type" value="Genomic_DNA"/>
</dbReference>
<reference evidence="6 7" key="1">
    <citation type="submission" date="2018-06" db="EMBL/GenBank/DDBJ databases">
        <title>Genomic Encyclopedia of Type Strains, Phase IV (KMG-IV): sequencing the most valuable type-strain genomes for metagenomic binning, comparative biology and taxonomic classification.</title>
        <authorList>
            <person name="Goeker M."/>
        </authorList>
    </citation>
    <scope>NUCLEOTIDE SEQUENCE [LARGE SCALE GENOMIC DNA]</scope>
    <source>
        <strain evidence="6 7">DSM 25532</strain>
    </source>
</reference>
<dbReference type="InterPro" id="IPR006145">
    <property type="entry name" value="PsdUridine_synth_RsuA/RluA"/>
</dbReference>
<dbReference type="PANTHER" id="PTHR47683">
    <property type="entry name" value="PSEUDOURIDINE SYNTHASE FAMILY PROTEIN-RELATED"/>
    <property type="match status" value="1"/>
</dbReference>
<dbReference type="NCBIfam" id="TIGR00093">
    <property type="entry name" value="pseudouridine synthase"/>
    <property type="match status" value="1"/>
</dbReference>
<dbReference type="PROSITE" id="PS01149">
    <property type="entry name" value="PSI_RSU"/>
    <property type="match status" value="1"/>
</dbReference>
<name>A0A366HCE1_9BACT</name>
<dbReference type="InterPro" id="IPR002942">
    <property type="entry name" value="S4_RNA-bd"/>
</dbReference>
<dbReference type="Pfam" id="PF00849">
    <property type="entry name" value="PseudoU_synth_2"/>
    <property type="match status" value="1"/>
</dbReference>
<protein>
    <recommendedName>
        <fullName evidence="4">Pseudouridine synthase</fullName>
        <ecNumber evidence="4">5.4.99.-</ecNumber>
    </recommendedName>
</protein>
<dbReference type="PROSITE" id="PS50889">
    <property type="entry name" value="S4"/>
    <property type="match status" value="1"/>
</dbReference>
<dbReference type="Gene3D" id="3.10.290.10">
    <property type="entry name" value="RNA-binding S4 domain"/>
    <property type="match status" value="1"/>
</dbReference>
<dbReference type="PANTHER" id="PTHR47683:SF2">
    <property type="entry name" value="RNA-BINDING S4 DOMAIN-CONTAINING PROTEIN"/>
    <property type="match status" value="1"/>
</dbReference>
<dbReference type="Pfam" id="PF01479">
    <property type="entry name" value="S4"/>
    <property type="match status" value="1"/>
</dbReference>
<dbReference type="SMART" id="SM00363">
    <property type="entry name" value="S4"/>
    <property type="match status" value="1"/>
</dbReference>
<evidence type="ECO:0000259" key="5">
    <source>
        <dbReference type="SMART" id="SM00363"/>
    </source>
</evidence>
<evidence type="ECO:0000256" key="1">
    <source>
        <dbReference type="ARBA" id="ARBA00008348"/>
    </source>
</evidence>
<dbReference type="Gene3D" id="3.30.70.580">
    <property type="entry name" value="Pseudouridine synthase I, catalytic domain, N-terminal subdomain"/>
    <property type="match status" value="1"/>
</dbReference>
<evidence type="ECO:0000256" key="2">
    <source>
        <dbReference type="ARBA" id="ARBA00023235"/>
    </source>
</evidence>
<dbReference type="CDD" id="cd00165">
    <property type="entry name" value="S4"/>
    <property type="match status" value="1"/>
</dbReference>
<dbReference type="EC" id="5.4.99.-" evidence="4"/>
<keyword evidence="3" id="KW-0694">RNA-binding</keyword>
<dbReference type="InterPro" id="IPR050343">
    <property type="entry name" value="RsuA_PseudoU_synthase"/>
</dbReference>
<keyword evidence="7" id="KW-1185">Reference proteome</keyword>
<comment type="similarity">
    <text evidence="1 4">Belongs to the pseudouridine synthase RsuA family.</text>
</comment>
<dbReference type="InterPro" id="IPR000748">
    <property type="entry name" value="PsdUridine_synth_RsuA/RluB/E/F"/>
</dbReference>
<dbReference type="InterPro" id="IPR020103">
    <property type="entry name" value="PsdUridine_synth_cat_dom_sf"/>
</dbReference>
<sequence>MNQSKPRRLDQLLSSLGHGSRREVRELIDAGLVTLRGEALEDEGQKIAPQDVAEVRVEGEPLEAPDGLLVMLHKPVGYVCTHAAGEGETIYKLVPERWTKRNPPVTSVGRLDKDTSGLLLITDRGELVQRWTSPKSVVEKVYVAEVDKPLEAGLVDVFASGTLMLRSEDSPCLPAKLEIVSERTARVTLTEGRYHQVRRMFASQGWHVEKLHRVNFGEYDLGELAEGEWRVV</sequence>
<gene>
    <name evidence="6" type="ORF">DES53_10967</name>
</gene>
<organism evidence="6 7">
    <name type="scientific">Roseimicrobium gellanilyticum</name>
    <dbReference type="NCBI Taxonomy" id="748857"/>
    <lineage>
        <taxon>Bacteria</taxon>
        <taxon>Pseudomonadati</taxon>
        <taxon>Verrucomicrobiota</taxon>
        <taxon>Verrucomicrobiia</taxon>
        <taxon>Verrucomicrobiales</taxon>
        <taxon>Verrucomicrobiaceae</taxon>
        <taxon>Roseimicrobium</taxon>
    </lineage>
</organism>
<keyword evidence="2 4" id="KW-0413">Isomerase</keyword>
<evidence type="ECO:0000313" key="6">
    <source>
        <dbReference type="EMBL" id="RBP39640.1"/>
    </source>
</evidence>
<evidence type="ECO:0000256" key="4">
    <source>
        <dbReference type="RuleBase" id="RU003887"/>
    </source>
</evidence>
<dbReference type="InterPro" id="IPR020094">
    <property type="entry name" value="TruA/RsuA/RluB/E/F_N"/>
</dbReference>